<dbReference type="RefSeq" id="WP_251224953.1">
    <property type="nucleotide sequence ID" value="NZ_JAMBOL010000033.1"/>
</dbReference>
<organism evidence="2 3">
    <name type="scientific">Halalkalibacter oceani</name>
    <dbReference type="NCBI Taxonomy" id="1653776"/>
    <lineage>
        <taxon>Bacteria</taxon>
        <taxon>Bacillati</taxon>
        <taxon>Bacillota</taxon>
        <taxon>Bacilli</taxon>
        <taxon>Bacillales</taxon>
        <taxon>Bacillaceae</taxon>
        <taxon>Halalkalibacter</taxon>
    </lineage>
</organism>
<dbReference type="AlphaFoldDB" id="A0A9X2DTR9"/>
<feature type="region of interest" description="Disordered" evidence="1">
    <location>
        <begin position="163"/>
        <end position="185"/>
    </location>
</feature>
<name>A0A9X2DTR9_9BACI</name>
<keyword evidence="3" id="KW-1185">Reference proteome</keyword>
<dbReference type="GO" id="GO:0005829">
    <property type="term" value="C:cytosol"/>
    <property type="evidence" value="ECO:0007669"/>
    <property type="project" value="TreeGrafter"/>
</dbReference>
<dbReference type="SUPFAM" id="SSF53300">
    <property type="entry name" value="vWA-like"/>
    <property type="match status" value="1"/>
</dbReference>
<accession>A0A9X2DTR9</accession>
<protein>
    <recommendedName>
        <fullName evidence="4">VWFA domain-containing protein</fullName>
    </recommendedName>
</protein>
<sequence length="510" mass="57604">MLSRRDFQIGADEVVINSDNFDRRNFGGLLKKAPNLLKLASKGKGIYPGFIPLLSDVYSALYKVKPLIKDEEVIDDLLRGNYQFMSQIMQDSEFSSLRKDSIFDDLTSALGTLHYGQELHGWIESKVEQDNELREQLAEALKSQKELNKHKDQLEKANQDLNEDKAGASKRANNAQKKVEQKKNELQNTLQEINKRFSEAIQGDSSASFQAALTQAAAKAKEENTLVQNLLSGAGIGSKDIQKVPLQEKLQLAEQLRKSSKFKNIAQWAGRFKSIAKKKRKTKVKESVERGGIIPGNDLERLLPQEMMNFQHQSTRLDFLRRFVENETLMFEKSGKSEAGKGPIILCLDQSGSMKGLDDQSKGFTLAMAMIAKKEKRDFVYIPFDNRAIKKEYNKGKINGDELILMATSFLGGGTKFYPALNMSMEAIKTYKNADVLFVTDGEPSDRQKLIKHKNELLAFKKKHHVSIMSVLIGDHADKDAVEIFSDEIMSAKDFMDAQMMERAFNLNLK</sequence>
<reference evidence="2" key="1">
    <citation type="submission" date="2022-05" db="EMBL/GenBank/DDBJ databases">
        <title>Comparative Genomics of Spacecraft Associated Microbes.</title>
        <authorList>
            <person name="Tran M.T."/>
            <person name="Wright A."/>
            <person name="Seuylemezian A."/>
            <person name="Eisen J."/>
            <person name="Coil D."/>
        </authorList>
    </citation>
    <scope>NUCLEOTIDE SEQUENCE</scope>
    <source>
        <strain evidence="2">214.1.1</strain>
    </source>
</reference>
<evidence type="ECO:0000313" key="2">
    <source>
        <dbReference type="EMBL" id="MCM3716282.1"/>
    </source>
</evidence>
<dbReference type="PANTHER" id="PTHR36846:SF1">
    <property type="entry name" value="PROTEIN VIAA"/>
    <property type="match status" value="1"/>
</dbReference>
<evidence type="ECO:0000313" key="3">
    <source>
        <dbReference type="Proteomes" id="UP001139179"/>
    </source>
</evidence>
<evidence type="ECO:0008006" key="4">
    <source>
        <dbReference type="Google" id="ProtNLM"/>
    </source>
</evidence>
<dbReference type="EMBL" id="JAMBOL010000033">
    <property type="protein sequence ID" value="MCM3716282.1"/>
    <property type="molecule type" value="Genomic_DNA"/>
</dbReference>
<proteinExistence type="predicted"/>
<evidence type="ECO:0000256" key="1">
    <source>
        <dbReference type="SAM" id="MobiDB-lite"/>
    </source>
</evidence>
<gene>
    <name evidence="2" type="ORF">M3202_19750</name>
</gene>
<dbReference type="Proteomes" id="UP001139179">
    <property type="component" value="Unassembled WGS sequence"/>
</dbReference>
<dbReference type="InterPro" id="IPR036465">
    <property type="entry name" value="vWFA_dom_sf"/>
</dbReference>
<dbReference type="PANTHER" id="PTHR36846">
    <property type="entry name" value="PROTEIN VIAA"/>
    <property type="match status" value="1"/>
</dbReference>
<dbReference type="Gene3D" id="3.40.50.410">
    <property type="entry name" value="von Willebrand factor, type A domain"/>
    <property type="match status" value="1"/>
</dbReference>
<comment type="caution">
    <text evidence="2">The sequence shown here is derived from an EMBL/GenBank/DDBJ whole genome shotgun (WGS) entry which is preliminary data.</text>
</comment>